<organism evidence="2 3">
    <name type="scientific">Natrinema pallidum</name>
    <dbReference type="NCBI Taxonomy" id="69527"/>
    <lineage>
        <taxon>Archaea</taxon>
        <taxon>Methanobacteriati</taxon>
        <taxon>Methanobacteriota</taxon>
        <taxon>Stenosarchaea group</taxon>
        <taxon>Halobacteria</taxon>
        <taxon>Halobacteriales</taxon>
        <taxon>Natrialbaceae</taxon>
        <taxon>Natrinema</taxon>
    </lineage>
</organism>
<protein>
    <submittedName>
        <fullName evidence="2">Uncharacterized protein</fullName>
    </submittedName>
</protein>
<proteinExistence type="predicted"/>
<keyword evidence="3" id="KW-1185">Reference proteome</keyword>
<keyword evidence="1" id="KW-1133">Transmembrane helix</keyword>
<dbReference type="Proteomes" id="UP000307562">
    <property type="component" value="Chromosome"/>
</dbReference>
<gene>
    <name evidence="2" type="ORF">FGF80_13540</name>
</gene>
<evidence type="ECO:0000256" key="1">
    <source>
        <dbReference type="SAM" id="Phobius"/>
    </source>
</evidence>
<feature type="transmembrane region" description="Helical" evidence="1">
    <location>
        <begin position="77"/>
        <end position="96"/>
    </location>
</feature>
<dbReference type="KEGG" id="npl:FGF80_13540"/>
<dbReference type="RefSeq" id="WP_138654601.1">
    <property type="nucleotide sequence ID" value="NZ_CP040637.1"/>
</dbReference>
<keyword evidence="1" id="KW-0472">Membrane</keyword>
<reference evidence="3" key="1">
    <citation type="submission" date="2019-05" db="EMBL/GenBank/DDBJ databases">
        <title>Complete Genome Sequence and Methylation Pattern of the Halophilic Archaeon Natrinema pallidum BOL6-1.</title>
        <authorList>
            <person name="DasSarma P."/>
            <person name="DasSarma B.P."/>
            <person name="DasSarma S.L."/>
            <person name="Martinez F.L."/>
            <person name="Guzman D."/>
            <person name="Roberts R.J."/>
            <person name="DasSarma S."/>
        </authorList>
    </citation>
    <scope>NUCLEOTIDE SEQUENCE [LARGE SCALE GENOMIC DNA]</scope>
    <source>
        <strain evidence="3">BOL6-1</strain>
    </source>
</reference>
<keyword evidence="1" id="KW-0812">Transmembrane</keyword>
<accession>A0A4P9TJ43</accession>
<name>A0A4P9TJ43_9EURY</name>
<evidence type="ECO:0000313" key="2">
    <source>
        <dbReference type="EMBL" id="QCW04195.1"/>
    </source>
</evidence>
<dbReference type="AlphaFoldDB" id="A0A4P9TJ43"/>
<evidence type="ECO:0000313" key="3">
    <source>
        <dbReference type="Proteomes" id="UP000307562"/>
    </source>
</evidence>
<feature type="transmembrane region" description="Helical" evidence="1">
    <location>
        <begin position="103"/>
        <end position="122"/>
    </location>
</feature>
<dbReference type="GeneID" id="96157040"/>
<feature type="transmembrane region" description="Helical" evidence="1">
    <location>
        <begin position="23"/>
        <end position="44"/>
    </location>
</feature>
<sequence length="363" mass="41903">MIGFYQRIHIYFNTISPSLQNEYFVILLAVIAFWAICIGFAAWYQILLLFDPDPVIWRNIPWRICEHFGLSRSKYQIFKTISLPTVLILLFILVALVRKIPPIIIGSFLGVLPALIIEWNNICKNPYVVLSEVKVTKYPKEWYTFGSIKSAGSATNSIGVHAILRNEGRGVAEDCVVKLGSNSISEQEYHTRWEDVNPVKMDLSPGESQVADLFWVDLEYEHVQTANPNRDRENEEHYPPGTYEWIERPELSIGDHRFDVLISAANMRQRQEKVTISDSTTVSIPDAVMSAADEWSVIQTLKEHDEGFAIIYNKYGKEVMEIPRSVRLVELQRIDELSKERFGVKTDSEYEEYLKDEYTIDRV</sequence>
<dbReference type="EMBL" id="CP040637">
    <property type="protein sequence ID" value="QCW04195.1"/>
    <property type="molecule type" value="Genomic_DNA"/>
</dbReference>